<dbReference type="RefSeq" id="WP_119632947.1">
    <property type="nucleotide sequence ID" value="NZ_AP017928.1"/>
</dbReference>
<dbReference type="SUPFAM" id="SSF53335">
    <property type="entry name" value="S-adenosyl-L-methionine-dependent methyltransferases"/>
    <property type="match status" value="1"/>
</dbReference>
<sequence>MYRWNPEDYSRHSAGQERWARELLRGLNLHPDDRVLDIGCGDGRITAELAQRVPLGRVVGIDLSADMIGFAASRFPAAEYPNLEFRGADARTLPFDAEFTVVYSNAALHWVRDHGPVLAGIARALKPGGRCRMEMGGRGSAAALIAAFERVLGEAAWRDDFQRFEWTFGFHDAESYRRWLGEAGLNPERVQLIDKDMVHADREAFVGWLRTAWHPYTSPVPAERRGLFIDAVAERYLAGNPPDAAGCIHVAMVRLQVEAKR</sequence>
<dbReference type="InterPro" id="IPR029063">
    <property type="entry name" value="SAM-dependent_MTases_sf"/>
</dbReference>
<keyword evidence="5" id="KW-1185">Reference proteome</keyword>
<dbReference type="PANTHER" id="PTHR43861">
    <property type="entry name" value="TRANS-ACONITATE 2-METHYLTRANSFERASE-RELATED"/>
    <property type="match status" value="1"/>
</dbReference>
<keyword evidence="2 4" id="KW-0808">Transferase</keyword>
<dbReference type="Proteomes" id="UP000266313">
    <property type="component" value="Chromosome"/>
</dbReference>
<dbReference type="InterPro" id="IPR041698">
    <property type="entry name" value="Methyltransf_25"/>
</dbReference>
<gene>
    <name evidence="4" type="ORF">sS8_4499</name>
</gene>
<protein>
    <submittedName>
        <fullName evidence="4">Methyltransferase</fullName>
    </submittedName>
</protein>
<dbReference type="Gene3D" id="3.40.50.150">
    <property type="entry name" value="Vaccinia Virus protein VP39"/>
    <property type="match status" value="1"/>
</dbReference>
<evidence type="ECO:0000259" key="3">
    <source>
        <dbReference type="Pfam" id="PF13649"/>
    </source>
</evidence>
<proteinExistence type="predicted"/>
<dbReference type="CDD" id="cd02440">
    <property type="entry name" value="AdoMet_MTases"/>
    <property type="match status" value="1"/>
</dbReference>
<dbReference type="Pfam" id="PF13649">
    <property type="entry name" value="Methyltransf_25"/>
    <property type="match status" value="1"/>
</dbReference>
<organism evidence="4 5">
    <name type="scientific">Methylocaldum marinum</name>
    <dbReference type="NCBI Taxonomy" id="1432792"/>
    <lineage>
        <taxon>Bacteria</taxon>
        <taxon>Pseudomonadati</taxon>
        <taxon>Pseudomonadota</taxon>
        <taxon>Gammaproteobacteria</taxon>
        <taxon>Methylococcales</taxon>
        <taxon>Methylococcaceae</taxon>
        <taxon>Methylocaldum</taxon>
    </lineage>
</organism>
<dbReference type="KEGG" id="mmai:sS8_4499"/>
<dbReference type="GO" id="GO:0008168">
    <property type="term" value="F:methyltransferase activity"/>
    <property type="evidence" value="ECO:0007669"/>
    <property type="project" value="UniProtKB-KW"/>
</dbReference>
<dbReference type="PANTHER" id="PTHR43861:SF1">
    <property type="entry name" value="TRANS-ACONITATE 2-METHYLTRANSFERASE"/>
    <property type="match status" value="1"/>
</dbReference>
<name>A0A250L227_9GAMM</name>
<evidence type="ECO:0000256" key="1">
    <source>
        <dbReference type="ARBA" id="ARBA00022603"/>
    </source>
</evidence>
<dbReference type="EMBL" id="AP017928">
    <property type="protein sequence ID" value="BBA36429.1"/>
    <property type="molecule type" value="Genomic_DNA"/>
</dbReference>
<keyword evidence="1 4" id="KW-0489">Methyltransferase</keyword>
<dbReference type="OrthoDB" id="9760689at2"/>
<feature type="domain" description="Methyltransferase" evidence="3">
    <location>
        <begin position="35"/>
        <end position="129"/>
    </location>
</feature>
<evidence type="ECO:0000313" key="5">
    <source>
        <dbReference type="Proteomes" id="UP000266313"/>
    </source>
</evidence>
<evidence type="ECO:0000313" key="4">
    <source>
        <dbReference type="EMBL" id="BBA36429.1"/>
    </source>
</evidence>
<evidence type="ECO:0000256" key="2">
    <source>
        <dbReference type="ARBA" id="ARBA00022679"/>
    </source>
</evidence>
<reference evidence="4 5" key="1">
    <citation type="submission" date="2016-12" db="EMBL/GenBank/DDBJ databases">
        <title>Genome sequencing of Methylocaldum marinum.</title>
        <authorList>
            <person name="Takeuchi M."/>
            <person name="Kamagata Y."/>
            <person name="Hiraoka S."/>
            <person name="Oshima K."/>
            <person name="Hattori M."/>
            <person name="Iwasaki W."/>
        </authorList>
    </citation>
    <scope>NUCLEOTIDE SEQUENCE [LARGE SCALE GENOMIC DNA]</scope>
    <source>
        <strain evidence="4 5">S8</strain>
    </source>
</reference>
<dbReference type="AlphaFoldDB" id="A0A250L227"/>
<accession>A0A250L227</accession>
<dbReference type="GO" id="GO:0032259">
    <property type="term" value="P:methylation"/>
    <property type="evidence" value="ECO:0007669"/>
    <property type="project" value="UniProtKB-KW"/>
</dbReference>